<dbReference type="Gene3D" id="1.20.1070.10">
    <property type="entry name" value="Rhodopsin 7-helix transmembrane proteins"/>
    <property type="match status" value="1"/>
</dbReference>
<sequence length="214" mass="24187">MCAIAIDRYFKICHPFCHVFNIVCAKIIVGCLLVLASTFGSITAILHGQEHYTFIEEINISELYEHKQNGSYSEVLDGFDSHNASTLTLDLTQLYETNSSSMDLTQNNASSHSTISQYSYCNPSYVYFSPGFVRAYQQVYAGTYLLAFIVVFVLYALIVRSIHKHRAQLSKWKRSSLYPSEIANVETQFNSVTKVDPHTHRSSNCINKVEAIDS</sequence>
<keyword evidence="8" id="KW-1185">Reference proteome</keyword>
<evidence type="ECO:0000256" key="1">
    <source>
        <dbReference type="ARBA" id="ARBA00004370"/>
    </source>
</evidence>
<name>A0A9D4DD27_DREPO</name>
<dbReference type="SUPFAM" id="SSF81321">
    <property type="entry name" value="Family A G protein-coupled receptor-like"/>
    <property type="match status" value="1"/>
</dbReference>
<comment type="caution">
    <text evidence="7">The sequence shown here is derived from an EMBL/GenBank/DDBJ whole genome shotgun (WGS) entry which is preliminary data.</text>
</comment>
<keyword evidence="4 5" id="KW-0472">Membrane</keyword>
<protein>
    <recommendedName>
        <fullName evidence="6">G-protein coupled receptors family 1 profile domain-containing protein</fullName>
    </recommendedName>
</protein>
<evidence type="ECO:0000256" key="5">
    <source>
        <dbReference type="SAM" id="Phobius"/>
    </source>
</evidence>
<evidence type="ECO:0000256" key="2">
    <source>
        <dbReference type="ARBA" id="ARBA00022692"/>
    </source>
</evidence>
<dbReference type="GO" id="GO:0016020">
    <property type="term" value="C:membrane"/>
    <property type="evidence" value="ECO:0007669"/>
    <property type="project" value="UniProtKB-SubCell"/>
</dbReference>
<keyword evidence="3 5" id="KW-1133">Transmembrane helix</keyword>
<reference evidence="7" key="2">
    <citation type="submission" date="2020-11" db="EMBL/GenBank/DDBJ databases">
        <authorList>
            <person name="McCartney M.A."/>
            <person name="Auch B."/>
            <person name="Kono T."/>
            <person name="Mallez S."/>
            <person name="Becker A."/>
            <person name="Gohl D.M."/>
            <person name="Silverstein K.A.T."/>
            <person name="Koren S."/>
            <person name="Bechman K.B."/>
            <person name="Herman A."/>
            <person name="Abrahante J.E."/>
            <person name="Garbe J."/>
        </authorList>
    </citation>
    <scope>NUCLEOTIDE SEQUENCE</scope>
    <source>
        <strain evidence="7">Duluth1</strain>
        <tissue evidence="7">Whole animal</tissue>
    </source>
</reference>
<comment type="subcellular location">
    <subcellularLocation>
        <location evidence="1">Membrane</location>
    </subcellularLocation>
</comment>
<evidence type="ECO:0000313" key="7">
    <source>
        <dbReference type="EMBL" id="KAH3742086.1"/>
    </source>
</evidence>
<proteinExistence type="predicted"/>
<feature type="transmembrane region" description="Helical" evidence="5">
    <location>
        <begin position="139"/>
        <end position="158"/>
    </location>
</feature>
<organism evidence="7 8">
    <name type="scientific">Dreissena polymorpha</name>
    <name type="common">Zebra mussel</name>
    <name type="synonym">Mytilus polymorpha</name>
    <dbReference type="NCBI Taxonomy" id="45954"/>
    <lineage>
        <taxon>Eukaryota</taxon>
        <taxon>Metazoa</taxon>
        <taxon>Spiralia</taxon>
        <taxon>Lophotrochozoa</taxon>
        <taxon>Mollusca</taxon>
        <taxon>Bivalvia</taxon>
        <taxon>Autobranchia</taxon>
        <taxon>Heteroconchia</taxon>
        <taxon>Euheterodonta</taxon>
        <taxon>Imparidentia</taxon>
        <taxon>Neoheterodontei</taxon>
        <taxon>Myida</taxon>
        <taxon>Dreissenoidea</taxon>
        <taxon>Dreissenidae</taxon>
        <taxon>Dreissena</taxon>
    </lineage>
</organism>
<dbReference type="Proteomes" id="UP000828390">
    <property type="component" value="Unassembled WGS sequence"/>
</dbReference>
<feature type="domain" description="G-protein coupled receptors family 1 profile" evidence="6">
    <location>
        <begin position="1"/>
        <end position="214"/>
    </location>
</feature>
<keyword evidence="2 5" id="KW-0812">Transmembrane</keyword>
<gene>
    <name evidence="7" type="ORF">DPMN_048820</name>
</gene>
<dbReference type="EMBL" id="JAIWYP010000011">
    <property type="protein sequence ID" value="KAH3742086.1"/>
    <property type="molecule type" value="Genomic_DNA"/>
</dbReference>
<reference evidence="7" key="1">
    <citation type="journal article" date="2019" name="bioRxiv">
        <title>The Genome of the Zebra Mussel, Dreissena polymorpha: A Resource for Invasive Species Research.</title>
        <authorList>
            <person name="McCartney M.A."/>
            <person name="Auch B."/>
            <person name="Kono T."/>
            <person name="Mallez S."/>
            <person name="Zhang Y."/>
            <person name="Obille A."/>
            <person name="Becker A."/>
            <person name="Abrahante J.E."/>
            <person name="Garbe J."/>
            <person name="Badalamenti J.P."/>
            <person name="Herman A."/>
            <person name="Mangelson H."/>
            <person name="Liachko I."/>
            <person name="Sullivan S."/>
            <person name="Sone E.D."/>
            <person name="Koren S."/>
            <person name="Silverstein K.A.T."/>
            <person name="Beckman K.B."/>
            <person name="Gohl D.M."/>
        </authorList>
    </citation>
    <scope>NUCLEOTIDE SEQUENCE</scope>
    <source>
        <strain evidence="7">Duluth1</strain>
        <tissue evidence="7">Whole animal</tissue>
    </source>
</reference>
<accession>A0A9D4DD27</accession>
<evidence type="ECO:0000256" key="3">
    <source>
        <dbReference type="ARBA" id="ARBA00022989"/>
    </source>
</evidence>
<dbReference type="AlphaFoldDB" id="A0A9D4DD27"/>
<evidence type="ECO:0000313" key="8">
    <source>
        <dbReference type="Proteomes" id="UP000828390"/>
    </source>
</evidence>
<evidence type="ECO:0000259" key="6">
    <source>
        <dbReference type="PROSITE" id="PS50262"/>
    </source>
</evidence>
<dbReference type="PROSITE" id="PS50262">
    <property type="entry name" value="G_PROTEIN_RECEP_F1_2"/>
    <property type="match status" value="1"/>
</dbReference>
<evidence type="ECO:0000256" key="4">
    <source>
        <dbReference type="ARBA" id="ARBA00023136"/>
    </source>
</evidence>
<dbReference type="InterPro" id="IPR017452">
    <property type="entry name" value="GPCR_Rhodpsn_7TM"/>
</dbReference>
<feature type="transmembrane region" description="Helical" evidence="5">
    <location>
        <begin position="20"/>
        <end position="46"/>
    </location>
</feature>